<reference evidence="1 2" key="1">
    <citation type="submission" date="2019-12" db="EMBL/GenBank/DDBJ databases">
        <title>Whole genome sequencing of endophytic Actinobacterium Micromonospora sp. MPMI6T.</title>
        <authorList>
            <person name="Evv R."/>
            <person name="Podile A.R."/>
        </authorList>
    </citation>
    <scope>NUCLEOTIDE SEQUENCE [LARGE SCALE GENOMIC DNA]</scope>
    <source>
        <strain evidence="1 2">MPMI6</strain>
    </source>
</reference>
<protein>
    <submittedName>
        <fullName evidence="1">Polysaccharide deacetylase family protein</fullName>
    </submittedName>
</protein>
<dbReference type="Proteomes" id="UP000823521">
    <property type="component" value="Unassembled WGS sequence"/>
</dbReference>
<accession>A0ABS3W242</accession>
<sequence length="51" mass="5051">MPATATVRALSVVILVVTALFGTAYVLGRSLTADPVPVPPAGLLPAPTGAH</sequence>
<feature type="non-terminal residue" evidence="1">
    <location>
        <position position="51"/>
    </location>
</feature>
<proteinExistence type="predicted"/>
<gene>
    <name evidence="1" type="ORF">GSF22_33380</name>
</gene>
<keyword evidence="2" id="KW-1185">Reference proteome</keyword>
<evidence type="ECO:0000313" key="2">
    <source>
        <dbReference type="Proteomes" id="UP000823521"/>
    </source>
</evidence>
<evidence type="ECO:0000313" key="1">
    <source>
        <dbReference type="EMBL" id="MBO4210847.1"/>
    </source>
</evidence>
<name>A0ABS3W242_MICEH</name>
<comment type="caution">
    <text evidence="1">The sequence shown here is derived from an EMBL/GenBank/DDBJ whole genome shotgun (WGS) entry which is preliminary data.</text>
</comment>
<organism evidence="1 2">
    <name type="scientific">Micromonospora echinofusca</name>
    <dbReference type="NCBI Taxonomy" id="47858"/>
    <lineage>
        <taxon>Bacteria</taxon>
        <taxon>Bacillati</taxon>
        <taxon>Actinomycetota</taxon>
        <taxon>Actinomycetes</taxon>
        <taxon>Micromonosporales</taxon>
        <taxon>Micromonosporaceae</taxon>
        <taxon>Micromonospora</taxon>
    </lineage>
</organism>
<dbReference type="EMBL" id="WVUH01000630">
    <property type="protein sequence ID" value="MBO4210847.1"/>
    <property type="molecule type" value="Genomic_DNA"/>
</dbReference>